<dbReference type="InterPro" id="IPR054787">
    <property type="entry name" value="TrlF_ATPase"/>
</dbReference>
<keyword evidence="3" id="KW-0614">Plasmid</keyword>
<dbReference type="Proteomes" id="UP001056386">
    <property type="component" value="Plasmid unnamed2"/>
</dbReference>
<dbReference type="Gene3D" id="3.40.50.300">
    <property type="entry name" value="P-loop containing nucleotide triphosphate hydrolases"/>
    <property type="match status" value="2"/>
</dbReference>
<geneLocation type="plasmid" evidence="3 4">
    <name>unnamed2</name>
</geneLocation>
<accession>A0ABY5BFC6</accession>
<feature type="coiled-coil region" evidence="1">
    <location>
        <begin position="499"/>
        <end position="545"/>
    </location>
</feature>
<feature type="coiled-coil region" evidence="1">
    <location>
        <begin position="570"/>
        <end position="663"/>
    </location>
</feature>
<evidence type="ECO:0000259" key="2">
    <source>
        <dbReference type="Pfam" id="PF13304"/>
    </source>
</evidence>
<dbReference type="InterPro" id="IPR003959">
    <property type="entry name" value="ATPase_AAA_core"/>
</dbReference>
<dbReference type="SUPFAM" id="SSF52540">
    <property type="entry name" value="P-loop containing nucleoside triphosphate hydrolases"/>
    <property type="match status" value="1"/>
</dbReference>
<keyword evidence="4" id="KW-1185">Reference proteome</keyword>
<reference evidence="3" key="1">
    <citation type="submission" date="2022-06" db="EMBL/GenBank/DDBJ databases">
        <title>Draft genome sequence of Burkholderia glumae strain GR20004 isolated from rice panicle showing bacterial panicle blight.</title>
        <authorList>
            <person name="Choi S.Y."/>
            <person name="Lee Y.H."/>
        </authorList>
    </citation>
    <scope>NUCLEOTIDE SEQUENCE</scope>
    <source>
        <strain evidence="3">GR20004</strain>
        <plasmid evidence="3">unnamed2</plasmid>
    </source>
</reference>
<evidence type="ECO:0000256" key="1">
    <source>
        <dbReference type="SAM" id="Coils"/>
    </source>
</evidence>
<name>A0ABY5BFC6_BURGL</name>
<evidence type="ECO:0000313" key="4">
    <source>
        <dbReference type="Proteomes" id="UP001056386"/>
    </source>
</evidence>
<gene>
    <name evidence="3" type="ORF">NFI99_13445</name>
</gene>
<dbReference type="InterPro" id="IPR027417">
    <property type="entry name" value="P-loop_NTPase"/>
</dbReference>
<dbReference type="EMBL" id="CP099585">
    <property type="protein sequence ID" value="USS44286.1"/>
    <property type="molecule type" value="Genomic_DNA"/>
</dbReference>
<proteinExistence type="predicted"/>
<dbReference type="RefSeq" id="WP_252836616.1">
    <property type="nucleotide sequence ID" value="NZ_CP033670.1"/>
</dbReference>
<protein>
    <submittedName>
        <fullName evidence="3">AAA family ATPase</fullName>
    </submittedName>
</protein>
<evidence type="ECO:0000313" key="3">
    <source>
        <dbReference type="EMBL" id="USS44286.1"/>
    </source>
</evidence>
<dbReference type="NCBIfam" id="NF045780">
    <property type="entry name" value="TrlF_fam_ATP"/>
    <property type="match status" value="1"/>
</dbReference>
<organism evidence="3 4">
    <name type="scientific">Burkholderia glumae</name>
    <name type="common">Pseudomonas glumae</name>
    <dbReference type="NCBI Taxonomy" id="337"/>
    <lineage>
        <taxon>Bacteria</taxon>
        <taxon>Pseudomonadati</taxon>
        <taxon>Pseudomonadota</taxon>
        <taxon>Betaproteobacteria</taxon>
        <taxon>Burkholderiales</taxon>
        <taxon>Burkholderiaceae</taxon>
        <taxon>Burkholderia</taxon>
    </lineage>
</organism>
<sequence>MGAKYSRGAEWRIWDLQVHTPYSALNNGFGTDLEAYAKFFFTKAIEKNIAVIGVTDYFLVDGYRYLRELQHDVDRLASLIGADKVQAAQEIKLFANVELRTNILVNSNRVNYHVIFSDEVSPDDIRDNFLARLSFTSEGNPAGIDQEASLTRANLEQLGRTLKAQHTNFQRHSDIFVGLMQATIDTKAISTELQKQESLFANRYVFCVPCDEDLSSVSWNGQGHMLRKVLIQKSHILFSSNANTRAFALGQRHSTPDEYLAEFRTFKPCLHSSDSHAFDELFEPDDERYTWIKADPTFRGLLQTINEPDSRVYVGACPPSLESVRGRPTKIVRELTIRKTSDSSLAETWFDHQLPLNPELVAIIGNKGSGKSALADILGLIGNTSRDGEFSFLHPERFRDRKNNKAKHFEAFASWGDGTSTEPIRLDEKPPEGVLETIKYIPQDYLETICNEVSLGSDGQFYSELQNVIFSHVSPAEQLGHASLDELLRSRSQETQKAIDFLVDQVKAINREIVAHEDRLTPEYRRALDAQLEAKQRELQAHELVKPGVVAAPDLDPTLAEMGKQTAQELLKLQGQLDAINQEVASVKQKITDETKRRTTAERLLGKLANLKRQYEAAVRDAQADATELGVSLPVLVDIDLTIAQVETIRSHAEEQAKQLNLQLSPETVEGLFLQKETVGNSIAKITADLSAPQKAYEEYKAALQRWQEARDAIVGTVEILGSITQIQTAIENLPTVATQAKELRRARMRKACEIYREKQKLRDDYARYYGAVQKFLAEHPLARGGQIKLTFNVAIAEERFAPKFLKFVSQRRVGTFSGVEDGAERLKLMLASTNFDLPRATMKFVQRLMRALREDQRPGRNNARLELKAQLAQSVTPEELYDFVFSLGYLEPVYSLRWDGKTLEQLSPGERGNLLLIFYLLIDRDDIPLVIDQPEENLDNHTVYRTLVPCIKEAKRRRQVIMVTHNPNLAVVCDAEQIISAEIRKDRGNEVTYLSGSIEEPEINRKIVDVLEGTRPAFNKRDAKYFS</sequence>
<feature type="domain" description="ATPase AAA-type core" evidence="2">
    <location>
        <begin position="904"/>
        <end position="970"/>
    </location>
</feature>
<dbReference type="CDD" id="cd00267">
    <property type="entry name" value="ABC_ATPase"/>
    <property type="match status" value="1"/>
</dbReference>
<dbReference type="Pfam" id="PF13304">
    <property type="entry name" value="AAA_21"/>
    <property type="match status" value="1"/>
</dbReference>
<keyword evidence="1" id="KW-0175">Coiled coil</keyword>